<dbReference type="InterPro" id="IPR011527">
    <property type="entry name" value="ABC1_TM_dom"/>
</dbReference>
<dbReference type="Proteomes" id="UP000322294">
    <property type="component" value="Unassembled WGS sequence"/>
</dbReference>
<dbReference type="InterPro" id="IPR003439">
    <property type="entry name" value="ABC_transporter-like_ATP-bd"/>
</dbReference>
<evidence type="ECO:0000313" key="12">
    <source>
        <dbReference type="EMBL" id="TYP49263.1"/>
    </source>
</evidence>
<dbReference type="Pfam" id="PF00664">
    <property type="entry name" value="ABC_membrane"/>
    <property type="match status" value="1"/>
</dbReference>
<organism evidence="12 13">
    <name type="scientific">Thermosediminibacter litoriperuensis</name>
    <dbReference type="NCBI Taxonomy" id="291989"/>
    <lineage>
        <taxon>Bacteria</taxon>
        <taxon>Bacillati</taxon>
        <taxon>Bacillota</taxon>
        <taxon>Clostridia</taxon>
        <taxon>Thermosediminibacterales</taxon>
        <taxon>Thermosediminibacteraceae</taxon>
        <taxon>Thermosediminibacter</taxon>
    </lineage>
</organism>
<dbReference type="Pfam" id="PF00005">
    <property type="entry name" value="ABC_tran"/>
    <property type="match status" value="1"/>
</dbReference>
<dbReference type="EMBL" id="VNHO01000032">
    <property type="protein sequence ID" value="TYP49263.1"/>
    <property type="molecule type" value="Genomic_DNA"/>
</dbReference>
<evidence type="ECO:0000256" key="8">
    <source>
        <dbReference type="ARBA" id="ARBA00023136"/>
    </source>
</evidence>
<keyword evidence="4 9" id="KW-0812">Transmembrane</keyword>
<feature type="transmembrane region" description="Helical" evidence="9">
    <location>
        <begin position="158"/>
        <end position="178"/>
    </location>
</feature>
<accession>A0A5S5AG75</accession>
<evidence type="ECO:0000256" key="4">
    <source>
        <dbReference type="ARBA" id="ARBA00022692"/>
    </source>
</evidence>
<evidence type="ECO:0000256" key="6">
    <source>
        <dbReference type="ARBA" id="ARBA00022840"/>
    </source>
</evidence>
<keyword evidence="6 12" id="KW-0067">ATP-binding</keyword>
<evidence type="ECO:0000256" key="9">
    <source>
        <dbReference type="SAM" id="Phobius"/>
    </source>
</evidence>
<dbReference type="PANTHER" id="PTHR43394">
    <property type="entry name" value="ATP-DEPENDENT PERMEASE MDL1, MITOCHONDRIAL"/>
    <property type="match status" value="1"/>
</dbReference>
<dbReference type="InterPro" id="IPR017871">
    <property type="entry name" value="ABC_transporter-like_CS"/>
</dbReference>
<name>A0A5S5AG75_9FIRM</name>
<sequence>MRNFLALRDFFYRYKSMYAVGVLWLVIVDFLQIIYPRLLGATADAINRGTFNRYFAVRYISALILIALAIALLRYLWRMYLLGSSRLIEYELRNKLYAHLQTLSLTYFQHHKTGDIMAHATNDIQAVRQALGQGIVLAVDAAFMTLATIFMMGKTISWELTLFSLLPLPFLVFTVTRFGQMIHNRFKTVQEAFSKLTECVQENFAGIRVIKSFVQEEKEMEKFSQICRYNMETNIQLVKIWGMFFPLIELISGLSLLIVIWYGGKLTIYGRISVGDFVAFISYLGLLTWPTIAMGWLINVMQRGAASMGRINTILQEKPEILDGPDTLPVDDLRGEIEIKNLTFAYPGTHKPSVRDISLRIPAGRNLAIVGAVGSGKSTIAGLLLRLYPVPPGTVYVDGIDINRIPLKTLREKIGYVPQDTFLFAASVRENIAFAGEYSDKEIVDAAKTAGIHEDIQALPGQYETLLGERGVNLSGGQKQRISIARALIKNPRIIILDDCLSAVDAAKEEKILGNLKRFCRGRTSILISHRISTVMHADEILVIDGGRIVERGTHEELLEIRGIYYNLYLKQLLEKSLEEVN</sequence>
<dbReference type="FunFam" id="3.40.50.300:FF:000221">
    <property type="entry name" value="Multidrug ABC transporter ATP-binding protein"/>
    <property type="match status" value="1"/>
</dbReference>
<evidence type="ECO:0000256" key="2">
    <source>
        <dbReference type="ARBA" id="ARBA00022448"/>
    </source>
</evidence>
<keyword evidence="5" id="KW-0547">Nucleotide-binding</keyword>
<dbReference type="SUPFAM" id="SSF90123">
    <property type="entry name" value="ABC transporter transmembrane region"/>
    <property type="match status" value="1"/>
</dbReference>
<dbReference type="Gene3D" id="1.20.1560.10">
    <property type="entry name" value="ABC transporter type 1, transmembrane domain"/>
    <property type="match status" value="1"/>
</dbReference>
<dbReference type="Gene3D" id="3.40.50.300">
    <property type="entry name" value="P-loop containing nucleotide triphosphate hydrolases"/>
    <property type="match status" value="1"/>
</dbReference>
<dbReference type="PROSITE" id="PS00211">
    <property type="entry name" value="ABC_TRANSPORTER_1"/>
    <property type="match status" value="1"/>
</dbReference>
<dbReference type="InterPro" id="IPR027417">
    <property type="entry name" value="P-loop_NTPase"/>
</dbReference>
<feature type="transmembrane region" description="Helical" evidence="9">
    <location>
        <begin position="134"/>
        <end position="152"/>
    </location>
</feature>
<dbReference type="OrthoDB" id="9762517at2"/>
<keyword evidence="13" id="KW-1185">Reference proteome</keyword>
<feature type="domain" description="ABC transmembrane type-1" evidence="11">
    <location>
        <begin position="19"/>
        <end position="303"/>
    </location>
</feature>
<reference evidence="12 13" key="1">
    <citation type="submission" date="2019-07" db="EMBL/GenBank/DDBJ databases">
        <title>Genomic Encyclopedia of Type Strains, Phase I: the one thousand microbial genomes (KMG-I) project.</title>
        <authorList>
            <person name="Kyrpides N."/>
        </authorList>
    </citation>
    <scope>NUCLEOTIDE SEQUENCE [LARGE SCALE GENOMIC DNA]</scope>
    <source>
        <strain evidence="12 13">DSM 16647</strain>
    </source>
</reference>
<feature type="domain" description="ABC transporter" evidence="10">
    <location>
        <begin position="337"/>
        <end position="571"/>
    </location>
</feature>
<dbReference type="PROSITE" id="PS50893">
    <property type="entry name" value="ABC_TRANSPORTER_2"/>
    <property type="match status" value="1"/>
</dbReference>
<keyword evidence="7 9" id="KW-1133">Transmembrane helix</keyword>
<keyword evidence="8 9" id="KW-0472">Membrane</keyword>
<dbReference type="SUPFAM" id="SSF52540">
    <property type="entry name" value="P-loop containing nucleoside triphosphate hydrolases"/>
    <property type="match status" value="1"/>
</dbReference>
<proteinExistence type="predicted"/>
<comment type="caution">
    <text evidence="12">The sequence shown here is derived from an EMBL/GenBank/DDBJ whole genome shotgun (WGS) entry which is preliminary data.</text>
</comment>
<dbReference type="PANTHER" id="PTHR43394:SF1">
    <property type="entry name" value="ATP-BINDING CASSETTE SUB-FAMILY B MEMBER 10, MITOCHONDRIAL"/>
    <property type="match status" value="1"/>
</dbReference>
<evidence type="ECO:0000259" key="10">
    <source>
        <dbReference type="PROSITE" id="PS50893"/>
    </source>
</evidence>
<dbReference type="InterPro" id="IPR039421">
    <property type="entry name" value="Type_1_exporter"/>
</dbReference>
<keyword evidence="2" id="KW-0813">Transport</keyword>
<evidence type="ECO:0000259" key="11">
    <source>
        <dbReference type="PROSITE" id="PS50929"/>
    </source>
</evidence>
<dbReference type="GO" id="GO:0015421">
    <property type="term" value="F:ABC-type oligopeptide transporter activity"/>
    <property type="evidence" value="ECO:0007669"/>
    <property type="project" value="TreeGrafter"/>
</dbReference>
<dbReference type="InterPro" id="IPR036640">
    <property type="entry name" value="ABC1_TM_sf"/>
</dbReference>
<comment type="subcellular location">
    <subcellularLocation>
        <location evidence="1">Cell membrane</location>
        <topology evidence="1">Multi-pass membrane protein</topology>
    </subcellularLocation>
</comment>
<dbReference type="CDD" id="cd18541">
    <property type="entry name" value="ABC_6TM_TmrB_like"/>
    <property type="match status" value="1"/>
</dbReference>
<dbReference type="RefSeq" id="WP_148867865.1">
    <property type="nucleotide sequence ID" value="NZ_VNHO01000032.1"/>
</dbReference>
<dbReference type="SMART" id="SM00382">
    <property type="entry name" value="AAA"/>
    <property type="match status" value="1"/>
</dbReference>
<feature type="transmembrane region" description="Helical" evidence="9">
    <location>
        <begin position="55"/>
        <end position="77"/>
    </location>
</feature>
<keyword evidence="3" id="KW-1003">Cell membrane</keyword>
<dbReference type="GO" id="GO:0005886">
    <property type="term" value="C:plasma membrane"/>
    <property type="evidence" value="ECO:0007669"/>
    <property type="project" value="UniProtKB-SubCell"/>
</dbReference>
<dbReference type="GO" id="GO:0005524">
    <property type="term" value="F:ATP binding"/>
    <property type="evidence" value="ECO:0007669"/>
    <property type="project" value="UniProtKB-KW"/>
</dbReference>
<dbReference type="FunFam" id="1.20.1560.10:FF:000011">
    <property type="entry name" value="Multidrug ABC transporter ATP-binding protein"/>
    <property type="match status" value="1"/>
</dbReference>
<evidence type="ECO:0000313" key="13">
    <source>
        <dbReference type="Proteomes" id="UP000322294"/>
    </source>
</evidence>
<dbReference type="InterPro" id="IPR003593">
    <property type="entry name" value="AAA+_ATPase"/>
</dbReference>
<evidence type="ECO:0000256" key="7">
    <source>
        <dbReference type="ARBA" id="ARBA00022989"/>
    </source>
</evidence>
<evidence type="ECO:0000256" key="3">
    <source>
        <dbReference type="ARBA" id="ARBA00022475"/>
    </source>
</evidence>
<feature type="transmembrane region" description="Helical" evidence="9">
    <location>
        <begin position="277"/>
        <end position="298"/>
    </location>
</feature>
<feature type="transmembrane region" description="Helical" evidence="9">
    <location>
        <begin position="240"/>
        <end position="262"/>
    </location>
</feature>
<protein>
    <submittedName>
        <fullName evidence="12">ATP-binding cassette subfamily B protein</fullName>
    </submittedName>
</protein>
<evidence type="ECO:0000256" key="5">
    <source>
        <dbReference type="ARBA" id="ARBA00022741"/>
    </source>
</evidence>
<evidence type="ECO:0000256" key="1">
    <source>
        <dbReference type="ARBA" id="ARBA00004651"/>
    </source>
</evidence>
<gene>
    <name evidence="12" type="ORF">LZ11_02190</name>
</gene>
<dbReference type="AlphaFoldDB" id="A0A5S5AG75"/>
<dbReference type="PROSITE" id="PS50929">
    <property type="entry name" value="ABC_TM1F"/>
    <property type="match status" value="1"/>
</dbReference>
<feature type="transmembrane region" description="Helical" evidence="9">
    <location>
        <begin position="16"/>
        <end position="35"/>
    </location>
</feature>
<dbReference type="GO" id="GO:0016887">
    <property type="term" value="F:ATP hydrolysis activity"/>
    <property type="evidence" value="ECO:0007669"/>
    <property type="project" value="InterPro"/>
</dbReference>